<proteinExistence type="inferred from homology"/>
<keyword evidence="6 10" id="KW-0418">Kinase</keyword>
<evidence type="ECO:0000256" key="1">
    <source>
        <dbReference type="ARBA" id="ARBA00009684"/>
    </source>
</evidence>
<feature type="active site" evidence="10">
    <location>
        <position position="20"/>
    </location>
</feature>
<keyword evidence="4 10" id="KW-0808">Transferase</keyword>
<comment type="function">
    <text evidence="10">Catalyzes the phosphorylation of the position 2 hydroxy group of 4-diphosphocytidyl-2C-methyl-D-erythritol.</text>
</comment>
<dbReference type="InterPro" id="IPR036554">
    <property type="entry name" value="GHMP_kinase_C_sf"/>
</dbReference>
<feature type="domain" description="GHMP kinase C-terminal" evidence="12">
    <location>
        <begin position="212"/>
        <end position="277"/>
    </location>
</feature>
<dbReference type="RefSeq" id="WP_269264580.1">
    <property type="nucleotide sequence ID" value="NZ_CP098248.1"/>
</dbReference>
<feature type="binding site" evidence="10">
    <location>
        <begin position="108"/>
        <end position="118"/>
    </location>
    <ligand>
        <name>ATP</name>
        <dbReference type="ChEBI" id="CHEBI:30616"/>
    </ligand>
</feature>
<evidence type="ECO:0000256" key="3">
    <source>
        <dbReference type="ARBA" id="ARBA00017473"/>
    </source>
</evidence>
<dbReference type="PANTHER" id="PTHR43527:SF2">
    <property type="entry name" value="4-DIPHOSPHOCYTIDYL-2-C-METHYL-D-ERYTHRITOL KINASE, CHLOROPLASTIC"/>
    <property type="match status" value="1"/>
</dbReference>
<comment type="catalytic activity">
    <reaction evidence="10">
        <text>4-CDP-2-C-methyl-D-erythritol + ATP = 4-CDP-2-C-methyl-D-erythritol 2-phosphate + ADP + H(+)</text>
        <dbReference type="Rhea" id="RHEA:18437"/>
        <dbReference type="ChEBI" id="CHEBI:15378"/>
        <dbReference type="ChEBI" id="CHEBI:30616"/>
        <dbReference type="ChEBI" id="CHEBI:57823"/>
        <dbReference type="ChEBI" id="CHEBI:57919"/>
        <dbReference type="ChEBI" id="CHEBI:456216"/>
        <dbReference type="EC" id="2.7.1.148"/>
    </reaction>
</comment>
<dbReference type="Pfam" id="PF08544">
    <property type="entry name" value="GHMP_kinases_C"/>
    <property type="match status" value="1"/>
</dbReference>
<dbReference type="SUPFAM" id="SSF55060">
    <property type="entry name" value="GHMP Kinase, C-terminal domain"/>
    <property type="match status" value="1"/>
</dbReference>
<evidence type="ECO:0000313" key="14">
    <source>
        <dbReference type="Proteomes" id="UP001164794"/>
    </source>
</evidence>
<dbReference type="Proteomes" id="UP001164794">
    <property type="component" value="Chromosome"/>
</dbReference>
<accession>A0ABY7JLG8</accession>
<protein>
    <recommendedName>
        <fullName evidence="3 10">4-diphosphocytidyl-2-C-methyl-D-erythritol kinase</fullName>
        <shortName evidence="10">CMK</shortName>
        <ecNumber evidence="2 10">2.7.1.148</ecNumber>
    </recommendedName>
    <alternativeName>
        <fullName evidence="9 10">4-(cytidine-5'-diphospho)-2-C-methyl-D-erythritol kinase</fullName>
    </alternativeName>
</protein>
<keyword evidence="7 10" id="KW-0067">ATP-binding</keyword>
<sequence>MALLDKTRPASLRNCPAPAKLNLFLHVIGRRPDGYHLLETVFQLTDFCDYLHFTCRDDGQIRRITRNGQINEEDDLIIRAANLLRENALGQKGKHVPGIDIEIEKNLPVGGGLGGGSSDAATTLMALNYLWNCRFDTQELIEMGIRLGADVPFFLLGENAFAEGIGEKLTPIKTPGGWFVVIKPPVSVPTALIFRSNELTRNTEPIKMTDFPGFYERLDHFGRNDLQGVATRLFPEIGSAINELEKFGNARMTGSGACVFSRFSSKTQAEEVAAKLSVKWETRVVQGLQNHPLKYLLDNKGE</sequence>
<evidence type="ECO:0000256" key="7">
    <source>
        <dbReference type="ARBA" id="ARBA00022840"/>
    </source>
</evidence>
<dbReference type="InterPro" id="IPR004424">
    <property type="entry name" value="IspE"/>
</dbReference>
<evidence type="ECO:0000256" key="10">
    <source>
        <dbReference type="HAMAP-Rule" id="MF_00061"/>
    </source>
</evidence>
<dbReference type="InterPro" id="IPR013750">
    <property type="entry name" value="GHMP_kinase_C_dom"/>
</dbReference>
<dbReference type="InterPro" id="IPR006204">
    <property type="entry name" value="GHMP_kinase_N_dom"/>
</dbReference>
<evidence type="ECO:0000259" key="11">
    <source>
        <dbReference type="Pfam" id="PF00288"/>
    </source>
</evidence>
<evidence type="ECO:0000256" key="8">
    <source>
        <dbReference type="ARBA" id="ARBA00023229"/>
    </source>
</evidence>
<dbReference type="PANTHER" id="PTHR43527">
    <property type="entry name" value="4-DIPHOSPHOCYTIDYL-2-C-METHYL-D-ERYTHRITOL KINASE, CHLOROPLASTIC"/>
    <property type="match status" value="1"/>
</dbReference>
<keyword evidence="5 10" id="KW-0547">Nucleotide-binding</keyword>
<keyword evidence="14" id="KW-1185">Reference proteome</keyword>
<dbReference type="GO" id="GO:0050515">
    <property type="term" value="F:4-(cytidine 5'-diphospho)-2-C-methyl-D-erythritol kinase activity"/>
    <property type="evidence" value="ECO:0007669"/>
    <property type="project" value="UniProtKB-EC"/>
</dbReference>
<dbReference type="Gene3D" id="3.30.230.10">
    <property type="match status" value="1"/>
</dbReference>
<feature type="active site" evidence="10">
    <location>
        <position position="150"/>
    </location>
</feature>
<evidence type="ECO:0000259" key="12">
    <source>
        <dbReference type="Pfam" id="PF08544"/>
    </source>
</evidence>
<evidence type="ECO:0000256" key="5">
    <source>
        <dbReference type="ARBA" id="ARBA00022741"/>
    </source>
</evidence>
<dbReference type="SUPFAM" id="SSF54211">
    <property type="entry name" value="Ribosomal protein S5 domain 2-like"/>
    <property type="match status" value="1"/>
</dbReference>
<comment type="pathway">
    <text evidence="10">Isoprenoid biosynthesis; isopentenyl diphosphate biosynthesis via DXP pathway; isopentenyl diphosphate from 1-deoxy-D-xylulose 5-phosphate: step 3/6.</text>
</comment>
<dbReference type="Pfam" id="PF00288">
    <property type="entry name" value="GHMP_kinases_N"/>
    <property type="match status" value="1"/>
</dbReference>
<dbReference type="EC" id="2.7.1.148" evidence="2 10"/>
<evidence type="ECO:0000256" key="4">
    <source>
        <dbReference type="ARBA" id="ARBA00022679"/>
    </source>
</evidence>
<reference evidence="13" key="1">
    <citation type="journal article" date="2022" name="Front. Microbiol.">
        <title>New perspectives on an old grouping: The genomic and phenotypic variability of Oxalobacter formigenes and the implications for calcium oxalate stone prevention.</title>
        <authorList>
            <person name="Chmiel J.A."/>
            <person name="Carr C."/>
            <person name="Stuivenberg G.A."/>
            <person name="Venema R."/>
            <person name="Chanyi R.M."/>
            <person name="Al K.F."/>
            <person name="Giguere D."/>
            <person name="Say H."/>
            <person name="Akouris P.P."/>
            <person name="Dominguez Romero S.A."/>
            <person name="Kwong A."/>
            <person name="Tai V."/>
            <person name="Koval S.F."/>
            <person name="Razvi H."/>
            <person name="Bjazevic J."/>
            <person name="Burton J.P."/>
        </authorList>
    </citation>
    <scope>NUCLEOTIDE SEQUENCE</scope>
    <source>
        <strain evidence="13">HOxNP-1</strain>
    </source>
</reference>
<dbReference type="InterPro" id="IPR014721">
    <property type="entry name" value="Ribsml_uS5_D2-typ_fold_subgr"/>
</dbReference>
<evidence type="ECO:0000313" key="13">
    <source>
        <dbReference type="EMBL" id="WAV97109.1"/>
    </source>
</evidence>
<gene>
    <name evidence="10 13" type="primary">ispE</name>
    <name evidence="13" type="ORF">NB645_10050</name>
</gene>
<dbReference type="NCBIfam" id="NF011202">
    <property type="entry name" value="PRK14608.1"/>
    <property type="match status" value="1"/>
</dbReference>
<dbReference type="Gene3D" id="3.30.70.890">
    <property type="entry name" value="GHMP kinase, C-terminal domain"/>
    <property type="match status" value="1"/>
</dbReference>
<evidence type="ECO:0000256" key="6">
    <source>
        <dbReference type="ARBA" id="ARBA00022777"/>
    </source>
</evidence>
<dbReference type="NCBIfam" id="TIGR00154">
    <property type="entry name" value="ispE"/>
    <property type="match status" value="1"/>
</dbReference>
<dbReference type="HAMAP" id="MF_00061">
    <property type="entry name" value="IspE"/>
    <property type="match status" value="1"/>
</dbReference>
<name>A0ABY7JLG8_9BURK</name>
<dbReference type="PIRSF" id="PIRSF010376">
    <property type="entry name" value="IspE"/>
    <property type="match status" value="1"/>
</dbReference>
<keyword evidence="8 10" id="KW-0414">Isoprene biosynthesis</keyword>
<evidence type="ECO:0000256" key="2">
    <source>
        <dbReference type="ARBA" id="ARBA00012052"/>
    </source>
</evidence>
<dbReference type="EMBL" id="CP098248">
    <property type="protein sequence ID" value="WAV97109.1"/>
    <property type="molecule type" value="Genomic_DNA"/>
</dbReference>
<comment type="similarity">
    <text evidence="1 10">Belongs to the GHMP kinase family. IspE subfamily.</text>
</comment>
<feature type="domain" description="GHMP kinase N-terminal" evidence="11">
    <location>
        <begin position="76"/>
        <end position="157"/>
    </location>
</feature>
<organism evidence="13 14">
    <name type="scientific">Oxalobacter aliiformigenes</name>
    <dbReference type="NCBI Taxonomy" id="2946593"/>
    <lineage>
        <taxon>Bacteria</taxon>
        <taxon>Pseudomonadati</taxon>
        <taxon>Pseudomonadota</taxon>
        <taxon>Betaproteobacteria</taxon>
        <taxon>Burkholderiales</taxon>
        <taxon>Oxalobacteraceae</taxon>
        <taxon>Oxalobacter</taxon>
    </lineage>
</organism>
<evidence type="ECO:0000256" key="9">
    <source>
        <dbReference type="ARBA" id="ARBA00032554"/>
    </source>
</evidence>
<dbReference type="InterPro" id="IPR020568">
    <property type="entry name" value="Ribosomal_Su5_D2-typ_SF"/>
</dbReference>